<dbReference type="AlphaFoldDB" id="A0A8T4J7V8"/>
<dbReference type="GO" id="GO:0008124">
    <property type="term" value="F:4-alpha-hydroxytetrahydrobiopterin dehydratase activity"/>
    <property type="evidence" value="ECO:0007669"/>
    <property type="project" value="UniProtKB-EC"/>
</dbReference>
<evidence type="ECO:0000256" key="5">
    <source>
        <dbReference type="ARBA" id="ARBA00023239"/>
    </source>
</evidence>
<comment type="catalytic activity">
    <reaction evidence="1">
        <text>(4aS,6R)-4a-hydroxy-L-erythro-5,6,7,8-tetrahydrobiopterin = (6R)-L-erythro-6,7-dihydrobiopterin + H2O</text>
        <dbReference type="Rhea" id="RHEA:11920"/>
        <dbReference type="ChEBI" id="CHEBI:15377"/>
        <dbReference type="ChEBI" id="CHEBI:15642"/>
        <dbReference type="ChEBI" id="CHEBI:43120"/>
        <dbReference type="EC" id="4.2.1.96"/>
    </reaction>
</comment>
<evidence type="ECO:0000313" key="7">
    <source>
        <dbReference type="Proteomes" id="UP000675554"/>
    </source>
</evidence>
<gene>
    <name evidence="6" type="ORF">KDA82_32945</name>
</gene>
<proteinExistence type="inferred from homology"/>
<dbReference type="GO" id="GO:0006729">
    <property type="term" value="P:tetrahydrobiopterin biosynthetic process"/>
    <property type="evidence" value="ECO:0007669"/>
    <property type="project" value="InterPro"/>
</dbReference>
<reference evidence="6" key="1">
    <citation type="submission" date="2021-04" db="EMBL/GenBank/DDBJ databases">
        <title>Sequencing of actinobacteria type strains.</title>
        <authorList>
            <person name="Nguyen G.-S."/>
            <person name="Wentzel A."/>
        </authorList>
    </citation>
    <scope>NUCLEOTIDE SEQUENCE</scope>
    <source>
        <strain evidence="6">DSM 42095</strain>
    </source>
</reference>
<comment type="caution">
    <text evidence="6">The sequence shown here is derived from an EMBL/GenBank/DDBJ whole genome shotgun (WGS) entry which is preliminary data.</text>
</comment>
<dbReference type="EC" id="4.2.1.96" evidence="3"/>
<evidence type="ECO:0000256" key="2">
    <source>
        <dbReference type="ARBA" id="ARBA00006472"/>
    </source>
</evidence>
<dbReference type="EMBL" id="JAGSMN010001042">
    <property type="protein sequence ID" value="MBR7677714.1"/>
    <property type="molecule type" value="Genomic_DNA"/>
</dbReference>
<accession>A0A8T4J7V8</accession>
<evidence type="ECO:0000256" key="4">
    <source>
        <dbReference type="ARBA" id="ARBA00021735"/>
    </source>
</evidence>
<evidence type="ECO:0000313" key="6">
    <source>
        <dbReference type="EMBL" id="MBR7677714.1"/>
    </source>
</evidence>
<evidence type="ECO:0000256" key="3">
    <source>
        <dbReference type="ARBA" id="ARBA00013252"/>
    </source>
</evidence>
<dbReference type="SUPFAM" id="SSF55248">
    <property type="entry name" value="PCD-like"/>
    <property type="match status" value="1"/>
</dbReference>
<keyword evidence="5" id="KW-0456">Lyase</keyword>
<comment type="similarity">
    <text evidence="2">Belongs to the pterin-4-alpha-carbinolamine dehydratase family.</text>
</comment>
<dbReference type="InterPro" id="IPR036428">
    <property type="entry name" value="PCD_sf"/>
</dbReference>
<name>A0A8T4J7V8_9ACTN</name>
<dbReference type="InterPro" id="IPR001533">
    <property type="entry name" value="Pterin_deHydtase"/>
</dbReference>
<keyword evidence="7" id="KW-1185">Reference proteome</keyword>
<dbReference type="Gene3D" id="3.30.1360.20">
    <property type="entry name" value="Transcriptional coactivator/pterin dehydratase"/>
    <property type="match status" value="1"/>
</dbReference>
<evidence type="ECO:0000256" key="1">
    <source>
        <dbReference type="ARBA" id="ARBA00001554"/>
    </source>
</evidence>
<organism evidence="6 7">
    <name type="scientific">Streptomyces daliensis</name>
    <dbReference type="NCBI Taxonomy" id="299421"/>
    <lineage>
        <taxon>Bacteria</taxon>
        <taxon>Bacillati</taxon>
        <taxon>Actinomycetota</taxon>
        <taxon>Actinomycetes</taxon>
        <taxon>Kitasatosporales</taxon>
        <taxon>Streptomycetaceae</taxon>
        <taxon>Streptomyces</taxon>
    </lineage>
</organism>
<sequence length="104" mass="11822">MAERDPLTEDQVREHLARWDGWSGDTRRISKTYQLDYYTSITVINEMAETAQRLQHHPDVDLRWQTLTFSITTYTAGAVVTALDFNLVAELERITAAHGATTAP</sequence>
<dbReference type="Pfam" id="PF01329">
    <property type="entry name" value="Pterin_4a"/>
    <property type="match status" value="1"/>
</dbReference>
<dbReference type="Proteomes" id="UP000675554">
    <property type="component" value="Unassembled WGS sequence"/>
</dbReference>
<protein>
    <recommendedName>
        <fullName evidence="4">Putative pterin-4-alpha-carbinolamine dehydratase</fullName>
        <ecNumber evidence="3">4.2.1.96</ecNumber>
    </recommendedName>
</protein>